<proteinExistence type="predicted"/>
<gene>
    <name evidence="1" type="ORF">L3Q82_015350</name>
</gene>
<reference evidence="1" key="1">
    <citation type="submission" date="2022-04" db="EMBL/GenBank/DDBJ databases">
        <title>Jade perch genome.</title>
        <authorList>
            <person name="Chao B."/>
        </authorList>
    </citation>
    <scope>NUCLEOTIDE SEQUENCE</scope>
    <source>
        <strain evidence="1">CB-2022</strain>
    </source>
</reference>
<sequence length="371" mass="40966">MKMKVNIFSCLSVFVLGCNITAAIIHQIVEEKTSVTLPCPHAVDRKVTWSREKDGRKVDIFTIDEDRDTRHDTDRRYTTLGDKSKSLYINRVTVSDSGRYFCNNEAAVELTVIPSGTIRRDAPERTSITLKCSHDDGGSLVPAWSRNNGEIQQPGRFYVSPVDKMLTIRDVQPDDSGLYYCDGKPAVYLNVIKGDKTPLTTTTTTTRPTTTTTTTTRPTTTTNPTTTTAAENTDDTKTTTTAAENTAASFLWQTSVRLVIGTLYLIAMISITVFTCRKGTLHSSARKRTSIILPCPADVRGSGAPTWTTYTVRDGNTAVQKKGKGKQITNRRVCFFSSPVDQTLTITDMQPDHSGLYYCNGKPAAYLNVNE</sequence>
<dbReference type="Proteomes" id="UP000831701">
    <property type="component" value="Chromosome 18"/>
</dbReference>
<keyword evidence="2" id="KW-1185">Reference proteome</keyword>
<evidence type="ECO:0000313" key="2">
    <source>
        <dbReference type="Proteomes" id="UP000831701"/>
    </source>
</evidence>
<organism evidence="1 2">
    <name type="scientific">Scortum barcoo</name>
    <name type="common">barcoo grunter</name>
    <dbReference type="NCBI Taxonomy" id="214431"/>
    <lineage>
        <taxon>Eukaryota</taxon>
        <taxon>Metazoa</taxon>
        <taxon>Chordata</taxon>
        <taxon>Craniata</taxon>
        <taxon>Vertebrata</taxon>
        <taxon>Euteleostomi</taxon>
        <taxon>Actinopterygii</taxon>
        <taxon>Neopterygii</taxon>
        <taxon>Teleostei</taxon>
        <taxon>Neoteleostei</taxon>
        <taxon>Acanthomorphata</taxon>
        <taxon>Eupercaria</taxon>
        <taxon>Centrarchiformes</taxon>
        <taxon>Terapontoidei</taxon>
        <taxon>Terapontidae</taxon>
        <taxon>Scortum</taxon>
    </lineage>
</organism>
<protein>
    <submittedName>
        <fullName evidence="1">Uncharacterized protein</fullName>
    </submittedName>
</protein>
<comment type="caution">
    <text evidence="1">The sequence shown here is derived from an EMBL/GenBank/DDBJ whole genome shotgun (WGS) entry which is preliminary data.</text>
</comment>
<accession>A0ACB8VTY7</accession>
<evidence type="ECO:0000313" key="1">
    <source>
        <dbReference type="EMBL" id="KAI3358966.1"/>
    </source>
</evidence>
<dbReference type="EMBL" id="CM041548">
    <property type="protein sequence ID" value="KAI3358966.1"/>
    <property type="molecule type" value="Genomic_DNA"/>
</dbReference>
<name>A0ACB8VTY7_9TELE</name>